<dbReference type="InterPro" id="IPR036047">
    <property type="entry name" value="F-box-like_dom_sf"/>
</dbReference>
<dbReference type="Proteomes" id="UP000027238">
    <property type="component" value="Unassembled WGS sequence"/>
</dbReference>
<evidence type="ECO:0000313" key="4">
    <source>
        <dbReference type="Proteomes" id="UP000027238"/>
    </source>
</evidence>
<dbReference type="Pfam" id="PF00646">
    <property type="entry name" value="F-box"/>
    <property type="match status" value="1"/>
</dbReference>
<evidence type="ECO:0000256" key="1">
    <source>
        <dbReference type="SAM" id="MobiDB-lite"/>
    </source>
</evidence>
<feature type="compositionally biased region" description="Polar residues" evidence="1">
    <location>
        <begin position="1"/>
        <end position="11"/>
    </location>
</feature>
<dbReference type="AlphaFoldDB" id="A0A066XHW3"/>
<name>A0A066XHW3_COLSU</name>
<evidence type="ECO:0000313" key="3">
    <source>
        <dbReference type="EMBL" id="KDN65341.1"/>
    </source>
</evidence>
<reference evidence="4" key="1">
    <citation type="journal article" date="2014" name="Genome Announc.">
        <title>Draft genome sequence of Colletotrichum sublineola, a destructive pathogen of cultivated sorghum.</title>
        <authorList>
            <person name="Baroncelli R."/>
            <person name="Sanz-Martin J.M."/>
            <person name="Rech G.E."/>
            <person name="Sukno S.A."/>
            <person name="Thon M.R."/>
        </authorList>
    </citation>
    <scope>NUCLEOTIDE SEQUENCE [LARGE SCALE GENOMIC DNA]</scope>
    <source>
        <strain evidence="4">TX430BB</strain>
    </source>
</reference>
<dbReference type="STRING" id="1173701.A0A066XHW3"/>
<dbReference type="OMA" id="GWRRAWT"/>
<dbReference type="eggNOG" id="ENOG502STHF">
    <property type="taxonomic scope" value="Eukaryota"/>
</dbReference>
<dbReference type="CDD" id="cd09917">
    <property type="entry name" value="F-box_SF"/>
    <property type="match status" value="1"/>
</dbReference>
<dbReference type="InterPro" id="IPR001810">
    <property type="entry name" value="F-box_dom"/>
</dbReference>
<sequence>MTSSDGGQTIKQSEHSSPDAKEHFITECYSQLITVDEGSPDISLRQANLRNFVQAISPWELIYLRSLIRETTPKLADLPDLPEEIVAIIAADLDYQDVLNCTNVSKGWRRAWTADAVAKDVARVHFPGLVELHPDVSPWSLLHPVAAKAAARAQGKYISSLHITIGSSVMLGHTPLKLDDRARAYSKIKNRGIQPGTYQPAYCDGKIAWQMDNHIFLIDDIRSMTRSLVSPPDLNVKGEKDFAVIGLSSKLLVLINRRTYRSLIVYHLEEKQYRRVALPSRILYNDILLHKDTFLITTRAENHNYVWRWGRGLVRIEIPDVEEILQEEMAMETILICHPTETSLFYLVTAFFVVFHGQPMNAYGTCTLSACFDNAAVLDPDPDPETRCARSTRTPPTTILHRINFNTISETFSFSTQELKGMRRPLWNSLCSAPDHQGGVIWNDLIYYLQNHTAQSVDGKTLVWKTGFELSGLRSLCIVDKSSTQVINEDLPWFTEEWPPEESRDEWSIEEGSSRPRGCRHIAVDDDFLVAISDKGYVVWNYGDFGLRTQPWVPSDGYAWRLRLATQDMGCAVQGCLECHH</sequence>
<feature type="domain" description="F-box" evidence="2">
    <location>
        <begin position="75"/>
        <end position="121"/>
    </location>
</feature>
<gene>
    <name evidence="3" type="ORF">CSUB01_09919</name>
</gene>
<dbReference type="HOGENOM" id="CLU_469293_0_0_1"/>
<organism evidence="3 4">
    <name type="scientific">Colletotrichum sublineola</name>
    <name type="common">Sorghum anthracnose fungus</name>
    <dbReference type="NCBI Taxonomy" id="1173701"/>
    <lineage>
        <taxon>Eukaryota</taxon>
        <taxon>Fungi</taxon>
        <taxon>Dikarya</taxon>
        <taxon>Ascomycota</taxon>
        <taxon>Pezizomycotina</taxon>
        <taxon>Sordariomycetes</taxon>
        <taxon>Hypocreomycetidae</taxon>
        <taxon>Glomerellales</taxon>
        <taxon>Glomerellaceae</taxon>
        <taxon>Colletotrichum</taxon>
        <taxon>Colletotrichum graminicola species complex</taxon>
    </lineage>
</organism>
<keyword evidence="4" id="KW-1185">Reference proteome</keyword>
<accession>A0A066XHW3</accession>
<dbReference type="Gene3D" id="1.20.1280.50">
    <property type="match status" value="1"/>
</dbReference>
<proteinExistence type="predicted"/>
<protein>
    <submittedName>
        <fullName evidence="3">Putative F-box domain-containing protein</fullName>
    </submittedName>
</protein>
<dbReference type="PROSITE" id="PS50181">
    <property type="entry name" value="FBOX"/>
    <property type="match status" value="1"/>
</dbReference>
<feature type="region of interest" description="Disordered" evidence="1">
    <location>
        <begin position="1"/>
        <end position="20"/>
    </location>
</feature>
<dbReference type="EMBL" id="JMSE01001042">
    <property type="protein sequence ID" value="KDN65341.1"/>
    <property type="molecule type" value="Genomic_DNA"/>
</dbReference>
<dbReference type="OrthoDB" id="1918685at2759"/>
<comment type="caution">
    <text evidence="3">The sequence shown here is derived from an EMBL/GenBank/DDBJ whole genome shotgun (WGS) entry which is preliminary data.</text>
</comment>
<evidence type="ECO:0000259" key="2">
    <source>
        <dbReference type="PROSITE" id="PS50181"/>
    </source>
</evidence>
<dbReference type="SUPFAM" id="SSF81383">
    <property type="entry name" value="F-box domain"/>
    <property type="match status" value="1"/>
</dbReference>